<dbReference type="Gene3D" id="2.30.29.30">
    <property type="entry name" value="Pleckstrin-homology domain (PH domain)/Phosphotyrosine-binding domain (PTB)"/>
    <property type="match status" value="1"/>
</dbReference>
<dbReference type="SMART" id="SM00233">
    <property type="entry name" value="PH"/>
    <property type="match status" value="1"/>
</dbReference>
<dbReference type="GO" id="GO:0005938">
    <property type="term" value="C:cell cortex"/>
    <property type="evidence" value="ECO:0007669"/>
    <property type="project" value="UniProtKB-ARBA"/>
</dbReference>
<dbReference type="EMBL" id="ML991779">
    <property type="protein sequence ID" value="KAF2237568.1"/>
    <property type="molecule type" value="Genomic_DNA"/>
</dbReference>
<name>A0A6A6HIA2_VIRVR</name>
<evidence type="ECO:0000313" key="5">
    <source>
        <dbReference type="EMBL" id="KAF2237568.1"/>
    </source>
</evidence>
<feature type="compositionally biased region" description="Polar residues" evidence="2">
    <location>
        <begin position="1"/>
        <end position="19"/>
    </location>
</feature>
<feature type="compositionally biased region" description="Low complexity" evidence="2">
    <location>
        <begin position="353"/>
        <end position="365"/>
    </location>
</feature>
<dbReference type="InterPro" id="IPR011993">
    <property type="entry name" value="PH-like_dom_sf"/>
</dbReference>
<accession>A0A6A6HIA2</accession>
<feature type="region of interest" description="Disordered" evidence="2">
    <location>
        <begin position="90"/>
        <end position="128"/>
    </location>
</feature>
<dbReference type="GO" id="GO:0005096">
    <property type="term" value="F:GTPase activator activity"/>
    <property type="evidence" value="ECO:0007669"/>
    <property type="project" value="UniProtKB-KW"/>
</dbReference>
<feature type="compositionally biased region" description="Low complexity" evidence="2">
    <location>
        <begin position="140"/>
        <end position="149"/>
    </location>
</feature>
<feature type="compositionally biased region" description="Low complexity" evidence="2">
    <location>
        <begin position="1340"/>
        <end position="1349"/>
    </location>
</feature>
<feature type="compositionally biased region" description="Basic and acidic residues" evidence="2">
    <location>
        <begin position="1238"/>
        <end position="1254"/>
    </location>
</feature>
<feature type="domain" description="Rho-GAP" evidence="4">
    <location>
        <begin position="994"/>
        <end position="1186"/>
    </location>
</feature>
<dbReference type="GO" id="GO:0007165">
    <property type="term" value="P:signal transduction"/>
    <property type="evidence" value="ECO:0007669"/>
    <property type="project" value="InterPro"/>
</dbReference>
<reference evidence="5" key="1">
    <citation type="journal article" date="2020" name="Stud. Mycol.">
        <title>101 Dothideomycetes genomes: a test case for predicting lifestyles and emergence of pathogens.</title>
        <authorList>
            <person name="Haridas S."/>
            <person name="Albert R."/>
            <person name="Binder M."/>
            <person name="Bloem J."/>
            <person name="Labutti K."/>
            <person name="Salamov A."/>
            <person name="Andreopoulos B."/>
            <person name="Baker S."/>
            <person name="Barry K."/>
            <person name="Bills G."/>
            <person name="Bluhm B."/>
            <person name="Cannon C."/>
            <person name="Castanera R."/>
            <person name="Culley D."/>
            <person name="Daum C."/>
            <person name="Ezra D."/>
            <person name="Gonzalez J."/>
            <person name="Henrissat B."/>
            <person name="Kuo A."/>
            <person name="Liang C."/>
            <person name="Lipzen A."/>
            <person name="Lutzoni F."/>
            <person name="Magnuson J."/>
            <person name="Mondo S."/>
            <person name="Nolan M."/>
            <person name="Ohm R."/>
            <person name="Pangilinan J."/>
            <person name="Park H.-J."/>
            <person name="Ramirez L."/>
            <person name="Alfaro M."/>
            <person name="Sun H."/>
            <person name="Tritt A."/>
            <person name="Yoshinaga Y."/>
            <person name="Zwiers L.-H."/>
            <person name="Turgeon B."/>
            <person name="Goodwin S."/>
            <person name="Spatafora J."/>
            <person name="Crous P."/>
            <person name="Grigoriev I."/>
        </authorList>
    </citation>
    <scope>NUCLEOTIDE SEQUENCE</scope>
    <source>
        <strain evidence="5">Tuck. ex Michener</strain>
    </source>
</reference>
<feature type="compositionally biased region" description="Pro residues" evidence="2">
    <location>
        <begin position="472"/>
        <end position="482"/>
    </location>
</feature>
<dbReference type="Proteomes" id="UP000800092">
    <property type="component" value="Unassembled WGS sequence"/>
</dbReference>
<dbReference type="InterPro" id="IPR000198">
    <property type="entry name" value="RhoGAP_dom"/>
</dbReference>
<feature type="region of interest" description="Disordered" evidence="2">
    <location>
        <begin position="138"/>
        <end position="157"/>
    </location>
</feature>
<feature type="region of interest" description="Disordered" evidence="2">
    <location>
        <begin position="1334"/>
        <end position="1362"/>
    </location>
</feature>
<feature type="region of interest" description="Disordered" evidence="2">
    <location>
        <begin position="163"/>
        <end position="526"/>
    </location>
</feature>
<feature type="compositionally biased region" description="Polar residues" evidence="2">
    <location>
        <begin position="513"/>
        <end position="526"/>
    </location>
</feature>
<organism evidence="5 6">
    <name type="scientific">Viridothelium virens</name>
    <name type="common">Speckled blister lichen</name>
    <name type="synonym">Trypethelium virens</name>
    <dbReference type="NCBI Taxonomy" id="1048519"/>
    <lineage>
        <taxon>Eukaryota</taxon>
        <taxon>Fungi</taxon>
        <taxon>Dikarya</taxon>
        <taxon>Ascomycota</taxon>
        <taxon>Pezizomycotina</taxon>
        <taxon>Dothideomycetes</taxon>
        <taxon>Dothideomycetes incertae sedis</taxon>
        <taxon>Trypetheliales</taxon>
        <taxon>Trypetheliaceae</taxon>
        <taxon>Viridothelium</taxon>
    </lineage>
</organism>
<feature type="compositionally biased region" description="Polar residues" evidence="2">
    <location>
        <begin position="366"/>
        <end position="387"/>
    </location>
</feature>
<evidence type="ECO:0000256" key="1">
    <source>
        <dbReference type="ARBA" id="ARBA00022468"/>
    </source>
</evidence>
<feature type="compositionally biased region" description="Polar residues" evidence="2">
    <location>
        <begin position="395"/>
        <end position="421"/>
    </location>
</feature>
<dbReference type="PANTHER" id="PTHR23176:SF129">
    <property type="entry name" value="RHO GTPASE ACTIVATING PROTEIN AT 16F, ISOFORM E-RELATED"/>
    <property type="match status" value="1"/>
</dbReference>
<dbReference type="PANTHER" id="PTHR23176">
    <property type="entry name" value="RHO/RAC/CDC GTPASE-ACTIVATING PROTEIN"/>
    <property type="match status" value="1"/>
</dbReference>
<feature type="compositionally biased region" description="Polar residues" evidence="2">
    <location>
        <begin position="497"/>
        <end position="506"/>
    </location>
</feature>
<evidence type="ECO:0000259" key="3">
    <source>
        <dbReference type="PROSITE" id="PS50003"/>
    </source>
</evidence>
<evidence type="ECO:0000259" key="4">
    <source>
        <dbReference type="PROSITE" id="PS50238"/>
    </source>
</evidence>
<keyword evidence="1" id="KW-0343">GTPase activation</keyword>
<evidence type="ECO:0000256" key="2">
    <source>
        <dbReference type="SAM" id="MobiDB-lite"/>
    </source>
</evidence>
<dbReference type="FunFam" id="2.30.29.30:FF:000452">
    <property type="entry name" value="Rho GTPase activator (Bem3)"/>
    <property type="match status" value="1"/>
</dbReference>
<proteinExistence type="predicted"/>
<feature type="compositionally biased region" description="Acidic residues" evidence="2">
    <location>
        <begin position="299"/>
        <end position="312"/>
    </location>
</feature>
<dbReference type="SUPFAM" id="SSF48350">
    <property type="entry name" value="GTPase activation domain, GAP"/>
    <property type="match status" value="1"/>
</dbReference>
<dbReference type="SUPFAM" id="SSF50729">
    <property type="entry name" value="PH domain-like"/>
    <property type="match status" value="1"/>
</dbReference>
<feature type="region of interest" description="Disordered" evidence="2">
    <location>
        <begin position="1"/>
        <end position="23"/>
    </location>
</feature>
<dbReference type="Pfam" id="PF00169">
    <property type="entry name" value="PH"/>
    <property type="match status" value="1"/>
</dbReference>
<feature type="compositionally biased region" description="Basic and acidic residues" evidence="2">
    <location>
        <begin position="313"/>
        <end position="323"/>
    </location>
</feature>
<feature type="region of interest" description="Disordered" evidence="2">
    <location>
        <begin position="1185"/>
        <end position="1260"/>
    </location>
</feature>
<dbReference type="Gene3D" id="1.10.555.10">
    <property type="entry name" value="Rho GTPase activation protein"/>
    <property type="match status" value="1"/>
</dbReference>
<dbReference type="InterPro" id="IPR050729">
    <property type="entry name" value="Rho-GAP"/>
</dbReference>
<feature type="compositionally biased region" description="Polar residues" evidence="2">
    <location>
        <begin position="110"/>
        <end position="128"/>
    </location>
</feature>
<feature type="region of interest" description="Disordered" evidence="2">
    <location>
        <begin position="757"/>
        <end position="778"/>
    </location>
</feature>
<dbReference type="SMART" id="SM00324">
    <property type="entry name" value="RhoGAP"/>
    <property type="match status" value="1"/>
</dbReference>
<dbReference type="InterPro" id="IPR001849">
    <property type="entry name" value="PH_domain"/>
</dbReference>
<dbReference type="Pfam" id="PF00620">
    <property type="entry name" value="RhoGAP"/>
    <property type="match status" value="1"/>
</dbReference>
<feature type="compositionally biased region" description="Polar residues" evidence="2">
    <location>
        <begin position="852"/>
        <end position="869"/>
    </location>
</feature>
<feature type="domain" description="PH" evidence="3">
    <location>
        <begin position="708"/>
        <end position="823"/>
    </location>
</feature>
<dbReference type="PROSITE" id="PS50238">
    <property type="entry name" value="RHOGAP"/>
    <property type="match status" value="1"/>
</dbReference>
<feature type="compositionally biased region" description="Low complexity" evidence="2">
    <location>
        <begin position="761"/>
        <end position="771"/>
    </location>
</feature>
<dbReference type="PROSITE" id="PS50003">
    <property type="entry name" value="PH_DOMAIN"/>
    <property type="match status" value="1"/>
</dbReference>
<feature type="region of interest" description="Disordered" evidence="2">
    <location>
        <begin position="827"/>
        <end position="950"/>
    </location>
</feature>
<feature type="compositionally biased region" description="Pro residues" evidence="2">
    <location>
        <begin position="251"/>
        <end position="260"/>
    </location>
</feature>
<keyword evidence="6" id="KW-1185">Reference proteome</keyword>
<feature type="compositionally biased region" description="Basic and acidic residues" evidence="2">
    <location>
        <begin position="183"/>
        <end position="198"/>
    </location>
</feature>
<evidence type="ECO:0000313" key="6">
    <source>
        <dbReference type="Proteomes" id="UP000800092"/>
    </source>
</evidence>
<dbReference type="OrthoDB" id="185175at2759"/>
<feature type="compositionally biased region" description="Basic and acidic residues" evidence="2">
    <location>
        <begin position="210"/>
        <end position="219"/>
    </location>
</feature>
<sequence>MQSNGSHSYKSSQDTTASTPPDIHSMIAAAGSAESLIHNLIKDKQAAQARDSQLWRLVEKQRAMILGLNKDLDRAIKDKEKYRKRLKEQLAANGARSGSTADALSRRDGTPSSTLSDQSLVTVSSNQSRDTISGIHALHSGSSTLSSPSQNPDVQPAPLSLRHAAAVAEAQEEDSASSSPPKDTQHEKSHQEDVKLKNDSQGAKAPSKNADLKHSREDSYTPGQDVITTPKRDAFEEPPTVSLTQATPTLGAPPSPPTDRPTPVIKKGPPAPLDLSHPNRISNHLHRTSNDENGLDSGSEYDDILEVEELPIFEDRGRRKTREEDDQQREAVVAAEQGAHSQSTKLKKKTSKGSKPGKSQTGTKSPQTSGSDNPGNEPSDGQVSSPTVPKYAAIQPNQGSIAALLSPTSSEAPSQRSNVVSPLTSPGLPTSPRPGDRPLNSPTPRMPQRSIASPPTSPHPTNNTIPLSPRAPKQPIPMPPTSPLSSASPHLARAEQYQKQAEQTSIADRLNPDTPQETPELETQQLDFTETPGEQIFRGFMSANYPGLLISPSALSAINVRVYSSRLKPSRASFIAPKPEEDPVFTLAIYARSDGRQLWRVEKTILALPAFDQQIKSTSSFQENLPDRALFNGHAPAKIDARRSALNTYFDKLLETPFSEQAALNVCKFLSTDVIGVEEDDRRSTLLLDASSAATAPTALAPSTINGRARKDGYLTKRGKNFGGWKARYFVLDGPQLRYFEAPGGAHLGSIKLPGAQIGKQSSQQANQSPSSHDEDVDNQYRHAFLILEPKRKDSSSLVRHVLCAESDEERDSWVDALMTYVDYQDESHVSKHGKLQKGAKSPTFPKEQYSERPSSSRQHRQGSVSRPSNEFRGFHYEDAVAAEAPRMVGPKGTPSPPMHGESPELGTAPAARESHLAISGPRNGAKIDDASAWGNKSQAAKDKEPKKRSIFGFRQRVSSDFATLAANTQGQSNAQYNHVERQYNGPVRPVFGAPLAQAVYYCAPDNVDVNLPAVVYRCLEYLTERNAASEEGIFRLSGSNLVIKGLRERFNTEGDVRLLEGPYYDIHAVASLLKLYLRELPNSILTRELHLEFLKALDLDEKQKKVAACNVLVHRLPTANLELLKALSSYLLIITNNAEVNKMGVRNVGIVFAPTLNIPAPLISLFLTDHDYIFGDAIDEAQSPLKEVSVEPPSPDSIRSPRRQMFSDLPTPGYNTTSFPQDQYPVAAPAPLFTSHASDDPTSHSRSGSRTDTDAALGNTGFIPMQPSYSYDSANVHIQQNQHEGHTGYGSLNGALATAPPALQEKSAERMRAIEKRNRRESGMLMVNMMAAQKRESSAGRGQSSMSSLKRMAEGSTFFHE</sequence>
<dbReference type="CDD" id="cd13277">
    <property type="entry name" value="PH_Bem3"/>
    <property type="match status" value="1"/>
</dbReference>
<dbReference type="InterPro" id="IPR008936">
    <property type="entry name" value="Rho_GTPase_activation_prot"/>
</dbReference>
<gene>
    <name evidence="5" type="ORF">EV356DRAFT_441473</name>
</gene>
<protein>
    <submittedName>
        <fullName evidence="5">RhoGAP-domain-containing protein</fullName>
    </submittedName>
</protein>